<dbReference type="Pfam" id="PF07034">
    <property type="entry name" value="ORC3_N"/>
    <property type="match status" value="1"/>
</dbReference>
<feature type="domain" description="Origin recognition complex subunit 3 winged helix C-terminal" evidence="12">
    <location>
        <begin position="670"/>
        <end position="787"/>
    </location>
</feature>
<protein>
    <recommendedName>
        <fullName evidence="3">Origin recognition complex subunit 3</fullName>
    </recommendedName>
</protein>
<keyword evidence="4" id="KW-0597">Phosphoprotein</keyword>
<dbReference type="InterPro" id="IPR040855">
    <property type="entry name" value="ORC_WH_C"/>
</dbReference>
<feature type="domain" description="Origin recognition complex subunit 3 N-terminal" evidence="11">
    <location>
        <begin position="72"/>
        <end position="414"/>
    </location>
</feature>
<dbReference type="EMBL" id="BLXT01004436">
    <property type="protein sequence ID" value="GFO12641.1"/>
    <property type="molecule type" value="Genomic_DNA"/>
</dbReference>
<comment type="function">
    <text evidence="9">Component of the origin recognition complex (ORC) that binds origins of replication. DNA-binding is ATP-dependent. The specific DNA sequences that define origins of replication have not been identified yet. ORC is required to assemble the pre-replication complex necessary to initiate DNA replication. Binds histone H3 and H4 trimethylation marks H3K9me3, H3K27me3 and H4K20me3.</text>
</comment>
<dbReference type="GO" id="GO:0005664">
    <property type="term" value="C:nuclear origin of replication recognition complex"/>
    <property type="evidence" value="ECO:0007669"/>
    <property type="project" value="InterPro"/>
</dbReference>
<evidence type="ECO:0000256" key="8">
    <source>
        <dbReference type="ARBA" id="ARBA00026084"/>
    </source>
</evidence>
<evidence type="ECO:0000313" key="14">
    <source>
        <dbReference type="EMBL" id="GFO12641.1"/>
    </source>
</evidence>
<keyword evidence="5" id="KW-0235">DNA replication</keyword>
<comment type="subcellular location">
    <subcellularLocation>
        <location evidence="1">Nucleus</location>
    </subcellularLocation>
</comment>
<dbReference type="CDD" id="cd20704">
    <property type="entry name" value="Orc3"/>
    <property type="match status" value="1"/>
</dbReference>
<dbReference type="PANTHER" id="PTHR12748:SF0">
    <property type="entry name" value="ORIGIN RECOGNITION COMPLEX SUBUNIT 3"/>
    <property type="match status" value="1"/>
</dbReference>
<dbReference type="AlphaFoldDB" id="A0AAV4ANA2"/>
<dbReference type="Proteomes" id="UP000735302">
    <property type="component" value="Unassembled WGS sequence"/>
</dbReference>
<evidence type="ECO:0000256" key="2">
    <source>
        <dbReference type="ARBA" id="ARBA00010977"/>
    </source>
</evidence>
<evidence type="ECO:0000256" key="1">
    <source>
        <dbReference type="ARBA" id="ARBA00004123"/>
    </source>
</evidence>
<accession>A0AAV4ANA2</accession>
<comment type="similarity">
    <text evidence="2">Belongs to the ORC3 family.</text>
</comment>
<sequence>MPLPCYHVYLSVPLPETERKTSAQVKFELWISCMMRMNEQSSIFMTVNTLGCFAFQGTTKRAKEKDYLPISSDKCVVNRLQLYKEVWDELQLHIDMLRSDLNSKIFDDLISFTAQCHKARHGKSRVSDAIGEIPTAVLITGVNTPDHGIMFSNLDSMLKSRVTPLVARILTKDCSRISTLISSLISQLTCVAAPQEEESDEASNIEEKNLAGDSLVQIKVPVKKRRSPTMSNLVKWYKKEFPESRQATSVSPRKRAKTDVLSDESKDSQTPMDENDVKSKKKTIIVVMLEDAENVSPSVLQDFISLCSTHLTSLPIVLVMGIATAVTAIHQILPSSVSSLLCMQKYQAPPASQYLTQLLDKIVMAPELPFKLGPKVFHFLLDIFLYHDFSIMNFIMGFQYCMIEHYLNNPLSLLCCLKQDFSSKTAHLSHAQLEDIRRQPAFMRYVEHQVVGPDQAKLLTDDSFTRTHLATVLQNLSQYHTKMFAGLHFLHHLGLMLPKFPLGKQFRELYSVCLSGNHVCDSEGYKESLQLLRMMSLDDLCTLLESGVGLIAEWKDSSSEIGKLISDVQSFIHRLKNIEEEPDESLEEQDDTKGRVLPQRAKLYELKEKLQSLSHRRYKSPYEKLRDEIIDNLHNHFKILLGSPLLQPLHEIFYFNDLSSIKEHIKAAPRCSTHRALVQPGKYLNCVCCQCEPESILPTMPDLCIVYKLHLECGTLINLYDWLQAFITVVTADEASSSKSKKNRKTSQRNPSIELQARFIRAVSELQFLGFIKSTQRKTDHVMRLTW</sequence>
<keyword evidence="7" id="KW-0539">Nucleus</keyword>
<evidence type="ECO:0000256" key="3">
    <source>
        <dbReference type="ARBA" id="ARBA00019085"/>
    </source>
</evidence>
<comment type="caution">
    <text evidence="14">The sequence shown here is derived from an EMBL/GenBank/DDBJ whole genome shotgun (WGS) entry which is preliminary data.</text>
</comment>
<feature type="domain" description="Origin recognition complex subunit 3 insertion" evidence="13">
    <location>
        <begin position="427"/>
        <end position="658"/>
    </location>
</feature>
<evidence type="ECO:0000256" key="4">
    <source>
        <dbReference type="ARBA" id="ARBA00022553"/>
    </source>
</evidence>
<dbReference type="InterPro" id="IPR045663">
    <property type="entry name" value="ORC3_ins"/>
</dbReference>
<evidence type="ECO:0000256" key="10">
    <source>
        <dbReference type="SAM" id="MobiDB-lite"/>
    </source>
</evidence>
<evidence type="ECO:0000256" key="5">
    <source>
        <dbReference type="ARBA" id="ARBA00022705"/>
    </source>
</evidence>
<keyword evidence="6" id="KW-0238">DNA-binding</keyword>
<feature type="region of interest" description="Disordered" evidence="10">
    <location>
        <begin position="247"/>
        <end position="275"/>
    </location>
</feature>
<dbReference type="GO" id="GO:0003688">
    <property type="term" value="F:DNA replication origin binding"/>
    <property type="evidence" value="ECO:0007669"/>
    <property type="project" value="TreeGrafter"/>
</dbReference>
<dbReference type="GO" id="GO:0005656">
    <property type="term" value="C:nuclear pre-replicative complex"/>
    <property type="evidence" value="ECO:0007669"/>
    <property type="project" value="TreeGrafter"/>
</dbReference>
<evidence type="ECO:0000256" key="9">
    <source>
        <dbReference type="ARBA" id="ARBA00045241"/>
    </source>
</evidence>
<comment type="subunit">
    <text evidence="8">Component of ORC, a complex composed of at least 6 subunits: ORC1, ORC2, ORC3, ORC4, ORC5 and ORC6. ORC is regulated in a cell-cycle dependent manner. It is sequentially assembled at the exit from anaphase of mitosis and disassembled as cells enter S phase.</text>
</comment>
<dbReference type="InterPro" id="IPR045667">
    <property type="entry name" value="ORC3_N"/>
</dbReference>
<dbReference type="InterPro" id="IPR020795">
    <property type="entry name" value="ORC3"/>
</dbReference>
<organism evidence="14 15">
    <name type="scientific">Plakobranchus ocellatus</name>
    <dbReference type="NCBI Taxonomy" id="259542"/>
    <lineage>
        <taxon>Eukaryota</taxon>
        <taxon>Metazoa</taxon>
        <taxon>Spiralia</taxon>
        <taxon>Lophotrochozoa</taxon>
        <taxon>Mollusca</taxon>
        <taxon>Gastropoda</taxon>
        <taxon>Heterobranchia</taxon>
        <taxon>Euthyneura</taxon>
        <taxon>Panpulmonata</taxon>
        <taxon>Sacoglossa</taxon>
        <taxon>Placobranchoidea</taxon>
        <taxon>Plakobranchidae</taxon>
        <taxon>Plakobranchus</taxon>
    </lineage>
</organism>
<keyword evidence="15" id="KW-1185">Reference proteome</keyword>
<evidence type="ECO:0000259" key="12">
    <source>
        <dbReference type="Pfam" id="PF18137"/>
    </source>
</evidence>
<evidence type="ECO:0000313" key="15">
    <source>
        <dbReference type="Proteomes" id="UP000735302"/>
    </source>
</evidence>
<evidence type="ECO:0000256" key="7">
    <source>
        <dbReference type="ARBA" id="ARBA00023242"/>
    </source>
</evidence>
<dbReference type="GO" id="GO:0031261">
    <property type="term" value="C:DNA replication preinitiation complex"/>
    <property type="evidence" value="ECO:0007669"/>
    <property type="project" value="TreeGrafter"/>
</dbReference>
<feature type="compositionally biased region" description="Basic and acidic residues" evidence="10">
    <location>
        <begin position="257"/>
        <end position="267"/>
    </location>
</feature>
<dbReference type="PANTHER" id="PTHR12748">
    <property type="entry name" value="ORIGIN RECOGNITION COMPLEX SUBUNIT 3"/>
    <property type="match status" value="1"/>
</dbReference>
<dbReference type="GO" id="GO:0006270">
    <property type="term" value="P:DNA replication initiation"/>
    <property type="evidence" value="ECO:0007669"/>
    <property type="project" value="TreeGrafter"/>
</dbReference>
<evidence type="ECO:0000259" key="13">
    <source>
        <dbReference type="Pfam" id="PF19675"/>
    </source>
</evidence>
<dbReference type="Pfam" id="PF19675">
    <property type="entry name" value="ORC3_ins"/>
    <property type="match status" value="1"/>
</dbReference>
<proteinExistence type="inferred from homology"/>
<gene>
    <name evidence="14" type="ORF">PoB_003914600</name>
</gene>
<evidence type="ECO:0000259" key="11">
    <source>
        <dbReference type="Pfam" id="PF07034"/>
    </source>
</evidence>
<reference evidence="14 15" key="1">
    <citation type="journal article" date="2021" name="Elife">
        <title>Chloroplast acquisition without the gene transfer in kleptoplastic sea slugs, Plakobranchus ocellatus.</title>
        <authorList>
            <person name="Maeda T."/>
            <person name="Takahashi S."/>
            <person name="Yoshida T."/>
            <person name="Shimamura S."/>
            <person name="Takaki Y."/>
            <person name="Nagai Y."/>
            <person name="Toyoda A."/>
            <person name="Suzuki Y."/>
            <person name="Arimoto A."/>
            <person name="Ishii H."/>
            <person name="Satoh N."/>
            <person name="Nishiyama T."/>
            <person name="Hasebe M."/>
            <person name="Maruyama T."/>
            <person name="Minagawa J."/>
            <person name="Obokata J."/>
            <person name="Shigenobu S."/>
        </authorList>
    </citation>
    <scope>NUCLEOTIDE SEQUENCE [LARGE SCALE GENOMIC DNA]</scope>
</reference>
<evidence type="ECO:0000256" key="6">
    <source>
        <dbReference type="ARBA" id="ARBA00023125"/>
    </source>
</evidence>
<dbReference type="Pfam" id="PF18137">
    <property type="entry name" value="WHD_ORC"/>
    <property type="match status" value="1"/>
</dbReference>
<name>A0AAV4ANA2_9GAST</name>